<keyword evidence="4" id="KW-1185">Reference proteome</keyword>
<name>A0A316U2M2_9BASI</name>
<evidence type="ECO:0000313" key="4">
    <source>
        <dbReference type="Proteomes" id="UP000245942"/>
    </source>
</evidence>
<evidence type="ECO:0000259" key="2">
    <source>
        <dbReference type="Pfam" id="PF00248"/>
    </source>
</evidence>
<dbReference type="STRING" id="1684307.A0A316U2M2"/>
<dbReference type="Gene3D" id="3.20.20.100">
    <property type="entry name" value="NADP-dependent oxidoreductase domain"/>
    <property type="match status" value="1"/>
</dbReference>
<evidence type="ECO:0000256" key="1">
    <source>
        <dbReference type="ARBA" id="ARBA00023002"/>
    </source>
</evidence>
<dbReference type="EMBL" id="KZ819331">
    <property type="protein sequence ID" value="PWN19562.1"/>
    <property type="molecule type" value="Genomic_DNA"/>
</dbReference>
<dbReference type="OrthoDB" id="2310150at2759"/>
<accession>A0A316U2M2</accession>
<dbReference type="InterPro" id="IPR036812">
    <property type="entry name" value="NAD(P)_OxRdtase_dom_sf"/>
</dbReference>
<dbReference type="GO" id="GO:0016491">
    <property type="term" value="F:oxidoreductase activity"/>
    <property type="evidence" value="ECO:0007669"/>
    <property type="project" value="UniProtKB-KW"/>
</dbReference>
<dbReference type="GeneID" id="37017005"/>
<dbReference type="CDD" id="cd19075">
    <property type="entry name" value="AKR_AKR7A1-5"/>
    <property type="match status" value="1"/>
</dbReference>
<dbReference type="Proteomes" id="UP000245942">
    <property type="component" value="Unassembled WGS sequence"/>
</dbReference>
<keyword evidence="1" id="KW-0560">Oxidoreductase</keyword>
<reference evidence="3 4" key="1">
    <citation type="journal article" date="2018" name="Mol. Biol. Evol.">
        <title>Broad Genomic Sampling Reveals a Smut Pathogenic Ancestry of the Fungal Clade Ustilaginomycotina.</title>
        <authorList>
            <person name="Kijpornyongpan T."/>
            <person name="Mondo S.J."/>
            <person name="Barry K."/>
            <person name="Sandor L."/>
            <person name="Lee J."/>
            <person name="Lipzen A."/>
            <person name="Pangilinan J."/>
            <person name="LaButti K."/>
            <person name="Hainaut M."/>
            <person name="Henrissat B."/>
            <person name="Grigoriev I.V."/>
            <person name="Spatafora J.W."/>
            <person name="Aime M.C."/>
        </authorList>
    </citation>
    <scope>NUCLEOTIDE SEQUENCE [LARGE SCALE GENOMIC DNA]</scope>
    <source>
        <strain evidence="3 4">MCA 4718</strain>
    </source>
</reference>
<sequence>MSIPQEKTNVKIVFGTMTFGREGVEQSRVHSLKDCQAILDVFKQHGHIELDTARMYGSGSSEEYLRDMGVEAQGFKVATKVFPSARMPGRPGDWTPYDHTTDGVQRAHSDSSKALGTDKVDLYYLHAPDREVKFEETLAAINDLHKAGHFSRFGISNYKAEEVEEIISICDQKGYVKPSVYQGLYNSIARSAEKELIPVLRKHGLSYYCYNPLGGGFFTGAITAPDDKVESGSRFDATKWQGASYRKRYYRDEYFKALKVVRAASEKAGLTMAEVALRWMQHHSALSTKEHGDAIIIGASSLKHIEANLVDFEKGPLPQEVVQAVDEAWKIVEPNAPPYHF</sequence>
<gene>
    <name evidence="3" type="ORF">BCV69DRAFT_42801</name>
</gene>
<dbReference type="SUPFAM" id="SSF51430">
    <property type="entry name" value="NAD(P)-linked oxidoreductase"/>
    <property type="match status" value="1"/>
</dbReference>
<dbReference type="PANTHER" id="PTHR43364:SF4">
    <property type="entry name" value="NAD(P)-LINKED OXIDOREDUCTASE SUPERFAMILY PROTEIN"/>
    <property type="match status" value="1"/>
</dbReference>
<dbReference type="AlphaFoldDB" id="A0A316U2M2"/>
<organism evidence="3 4">
    <name type="scientific">Pseudomicrostroma glucosiphilum</name>
    <dbReference type="NCBI Taxonomy" id="1684307"/>
    <lineage>
        <taxon>Eukaryota</taxon>
        <taxon>Fungi</taxon>
        <taxon>Dikarya</taxon>
        <taxon>Basidiomycota</taxon>
        <taxon>Ustilaginomycotina</taxon>
        <taxon>Exobasidiomycetes</taxon>
        <taxon>Microstromatales</taxon>
        <taxon>Microstromatales incertae sedis</taxon>
        <taxon>Pseudomicrostroma</taxon>
    </lineage>
</organism>
<proteinExistence type="predicted"/>
<dbReference type="InterPro" id="IPR023210">
    <property type="entry name" value="NADP_OxRdtase_dom"/>
</dbReference>
<evidence type="ECO:0000313" key="3">
    <source>
        <dbReference type="EMBL" id="PWN19562.1"/>
    </source>
</evidence>
<dbReference type="RefSeq" id="XP_025346722.1">
    <property type="nucleotide sequence ID" value="XM_025495271.1"/>
</dbReference>
<feature type="domain" description="NADP-dependent oxidoreductase" evidence="2">
    <location>
        <begin position="11"/>
        <end position="329"/>
    </location>
</feature>
<dbReference type="PANTHER" id="PTHR43364">
    <property type="entry name" value="NADH-SPECIFIC METHYLGLYOXAL REDUCTASE-RELATED"/>
    <property type="match status" value="1"/>
</dbReference>
<dbReference type="InterPro" id="IPR050523">
    <property type="entry name" value="AKR_Detox_Biosynth"/>
</dbReference>
<protein>
    <submittedName>
        <fullName evidence="3">Aldo/keto reductase</fullName>
    </submittedName>
</protein>
<dbReference type="Pfam" id="PF00248">
    <property type="entry name" value="Aldo_ket_red"/>
    <property type="match status" value="1"/>
</dbReference>